<name>A0A1I4ZAT3_9GAMM</name>
<protein>
    <submittedName>
        <fullName evidence="1">Uncharacterized protein</fullName>
    </submittedName>
</protein>
<gene>
    <name evidence="1" type="ORF">SAMN05421579_10544</name>
</gene>
<sequence>MFYKNPTGHVGYNEGKLTDWVRIEMTNAPIPTIHSFPASLEQVGKYIPGVR</sequence>
<keyword evidence="2" id="KW-1185">Reference proteome</keyword>
<organism evidence="1 2">
    <name type="scientific">Xenorhabdus japonica</name>
    <dbReference type="NCBI Taxonomy" id="53341"/>
    <lineage>
        <taxon>Bacteria</taxon>
        <taxon>Pseudomonadati</taxon>
        <taxon>Pseudomonadota</taxon>
        <taxon>Gammaproteobacteria</taxon>
        <taxon>Enterobacterales</taxon>
        <taxon>Morganellaceae</taxon>
        <taxon>Xenorhabdus</taxon>
    </lineage>
</organism>
<dbReference type="EMBL" id="FOVO01000005">
    <property type="protein sequence ID" value="SFN47366.1"/>
    <property type="molecule type" value="Genomic_DNA"/>
</dbReference>
<dbReference type="Proteomes" id="UP000199011">
    <property type="component" value="Unassembled WGS sequence"/>
</dbReference>
<evidence type="ECO:0000313" key="1">
    <source>
        <dbReference type="EMBL" id="SFN47366.1"/>
    </source>
</evidence>
<dbReference type="AlphaFoldDB" id="A0A1I4ZAT3"/>
<evidence type="ECO:0000313" key="2">
    <source>
        <dbReference type="Proteomes" id="UP000199011"/>
    </source>
</evidence>
<reference evidence="2" key="1">
    <citation type="submission" date="2016-10" db="EMBL/GenBank/DDBJ databases">
        <authorList>
            <person name="Varghese N."/>
            <person name="Submissions S."/>
        </authorList>
    </citation>
    <scope>NUCLEOTIDE SEQUENCE [LARGE SCALE GENOMIC DNA]</scope>
    <source>
        <strain evidence="2">DSM 16522</strain>
    </source>
</reference>
<dbReference type="RefSeq" id="WP_175485933.1">
    <property type="nucleotide sequence ID" value="NZ_CAWRAH010000067.1"/>
</dbReference>
<accession>A0A1I4ZAT3</accession>
<proteinExistence type="predicted"/>